<organism evidence="2 3">
    <name type="scientific">Ramlibacter monticola</name>
    <dbReference type="NCBI Taxonomy" id="1926872"/>
    <lineage>
        <taxon>Bacteria</taxon>
        <taxon>Pseudomonadati</taxon>
        <taxon>Pseudomonadota</taxon>
        <taxon>Betaproteobacteria</taxon>
        <taxon>Burkholderiales</taxon>
        <taxon>Comamonadaceae</taxon>
        <taxon>Ramlibacter</taxon>
    </lineage>
</organism>
<evidence type="ECO:0000313" key="2">
    <source>
        <dbReference type="EMBL" id="MBL0389542.1"/>
    </source>
</evidence>
<dbReference type="SMART" id="SM00850">
    <property type="entry name" value="LytTR"/>
    <property type="match status" value="1"/>
</dbReference>
<dbReference type="InterPro" id="IPR046947">
    <property type="entry name" value="LytR-like"/>
</dbReference>
<dbReference type="GO" id="GO:0003677">
    <property type="term" value="F:DNA binding"/>
    <property type="evidence" value="ECO:0007669"/>
    <property type="project" value="UniProtKB-KW"/>
</dbReference>
<sequence length="271" mass="30044">MKTCPISTAIPSSSSSSSWLYLLERFDVGVVHIDRELRVVGMNDFARRSLPVQEKLPFGKIVTSFHPEAARAKLKFLLGQAECPVNNAPPMALMISIPDRVLLIKVSKMGDAQGATIGYTLVFYDITDVVSQKVEDGPARDSADAPEPRRLRKIPTIKKNRVLLVDVPAVSFIRSEGHYTWVHTSQGAQFCNLNISDLEARLDPQLFLRVHRSYIVNLAQVDEIVRDDGRMMLRMMGSTPADIPVSRASAPHLMEQLGLGDALSHSAQRVN</sequence>
<dbReference type="EMBL" id="JAEQNE010000001">
    <property type="protein sequence ID" value="MBL0389542.1"/>
    <property type="molecule type" value="Genomic_DNA"/>
</dbReference>
<dbReference type="GO" id="GO:0000156">
    <property type="term" value="F:phosphorelay response regulator activity"/>
    <property type="evidence" value="ECO:0007669"/>
    <property type="project" value="InterPro"/>
</dbReference>
<dbReference type="PROSITE" id="PS50930">
    <property type="entry name" value="HTH_LYTTR"/>
    <property type="match status" value="1"/>
</dbReference>
<keyword evidence="2" id="KW-0238">DNA-binding</keyword>
<dbReference type="PANTHER" id="PTHR37299:SF1">
    <property type="entry name" value="STAGE 0 SPORULATION PROTEIN A HOMOLOG"/>
    <property type="match status" value="1"/>
</dbReference>
<dbReference type="Gene3D" id="3.30.450.20">
    <property type="entry name" value="PAS domain"/>
    <property type="match status" value="1"/>
</dbReference>
<comment type="caution">
    <text evidence="2">The sequence shown here is derived from an EMBL/GenBank/DDBJ whole genome shotgun (WGS) entry which is preliminary data.</text>
</comment>
<name>A0A936YWY2_9BURK</name>
<dbReference type="InterPro" id="IPR007492">
    <property type="entry name" value="LytTR_DNA-bd_dom"/>
</dbReference>
<proteinExistence type="predicted"/>
<accession>A0A936YWY2</accession>
<keyword evidence="3" id="KW-1185">Reference proteome</keyword>
<evidence type="ECO:0000259" key="1">
    <source>
        <dbReference type="PROSITE" id="PS50930"/>
    </source>
</evidence>
<gene>
    <name evidence="2" type="ORF">JJ685_00150</name>
</gene>
<evidence type="ECO:0000313" key="3">
    <source>
        <dbReference type="Proteomes" id="UP000599109"/>
    </source>
</evidence>
<dbReference type="AlphaFoldDB" id="A0A936YWY2"/>
<feature type="domain" description="HTH LytTR-type" evidence="1">
    <location>
        <begin position="154"/>
        <end position="259"/>
    </location>
</feature>
<dbReference type="PANTHER" id="PTHR37299">
    <property type="entry name" value="TRANSCRIPTIONAL REGULATOR-RELATED"/>
    <property type="match status" value="1"/>
</dbReference>
<dbReference type="Proteomes" id="UP000599109">
    <property type="component" value="Unassembled WGS sequence"/>
</dbReference>
<dbReference type="RefSeq" id="WP_201672156.1">
    <property type="nucleotide sequence ID" value="NZ_JAEQNE010000001.1"/>
</dbReference>
<dbReference type="Gene3D" id="2.40.50.1020">
    <property type="entry name" value="LytTr DNA-binding domain"/>
    <property type="match status" value="1"/>
</dbReference>
<reference evidence="2 3" key="1">
    <citation type="journal article" date="2017" name="Int. J. Syst. Evol. Microbiol.">
        <title>Ramlibacter monticola sp. nov., isolated from forest soil.</title>
        <authorList>
            <person name="Chaudhary D.K."/>
            <person name="Kim J."/>
        </authorList>
    </citation>
    <scope>NUCLEOTIDE SEQUENCE [LARGE SCALE GENOMIC DNA]</scope>
    <source>
        <strain evidence="2 3">KACC 19175</strain>
    </source>
</reference>
<dbReference type="Pfam" id="PF04397">
    <property type="entry name" value="LytTR"/>
    <property type="match status" value="1"/>
</dbReference>
<protein>
    <submittedName>
        <fullName evidence="2">LytTR family transcriptional regulator DNA-binding domain-containing protein</fullName>
    </submittedName>
</protein>